<feature type="region of interest" description="Disordered" evidence="1">
    <location>
        <begin position="49"/>
        <end position="87"/>
    </location>
</feature>
<evidence type="ECO:0000256" key="2">
    <source>
        <dbReference type="SAM" id="Phobius"/>
    </source>
</evidence>
<sequence>MSNINAQKAKQGRSGRNVLVILVAALALCLVVFAGLGIYGSVLPDQNINGVQNSDASGAPATPSSTPQTTVTPGQSNSPSGSNTTAN</sequence>
<keyword evidence="2" id="KW-1133">Transmembrane helix</keyword>
<evidence type="ECO:0000313" key="3">
    <source>
        <dbReference type="EMBL" id="SDN82880.1"/>
    </source>
</evidence>
<accession>A0A1H0EKM0</accession>
<dbReference type="EMBL" id="FNIT01000002">
    <property type="protein sequence ID" value="SDN82880.1"/>
    <property type="molecule type" value="Genomic_DNA"/>
</dbReference>
<gene>
    <name evidence="3" type="ORF">SAMN05192530_10283</name>
</gene>
<keyword evidence="4" id="KW-1185">Reference proteome</keyword>
<name>A0A1H0EKM0_9HYPH</name>
<dbReference type="Proteomes" id="UP000198793">
    <property type="component" value="Unassembled WGS sequence"/>
</dbReference>
<feature type="transmembrane region" description="Helical" evidence="2">
    <location>
        <begin position="18"/>
        <end position="39"/>
    </location>
</feature>
<reference evidence="3 4" key="1">
    <citation type="submission" date="2016-10" db="EMBL/GenBank/DDBJ databases">
        <authorList>
            <person name="de Groot N.N."/>
        </authorList>
    </citation>
    <scope>NUCLEOTIDE SEQUENCE [LARGE SCALE GENOMIC DNA]</scope>
    <source>
        <strain evidence="4">L7-484,KACC 16230,DSM 25025</strain>
    </source>
</reference>
<organism evidence="3 4">
    <name type="scientific">Aureimonas jatrophae</name>
    <dbReference type="NCBI Taxonomy" id="1166073"/>
    <lineage>
        <taxon>Bacteria</taxon>
        <taxon>Pseudomonadati</taxon>
        <taxon>Pseudomonadota</taxon>
        <taxon>Alphaproteobacteria</taxon>
        <taxon>Hyphomicrobiales</taxon>
        <taxon>Aurantimonadaceae</taxon>
        <taxon>Aureimonas</taxon>
    </lineage>
</organism>
<keyword evidence="2" id="KW-0812">Transmembrane</keyword>
<proteinExistence type="predicted"/>
<protein>
    <submittedName>
        <fullName evidence="3">Uncharacterized protein</fullName>
    </submittedName>
</protein>
<dbReference type="AlphaFoldDB" id="A0A1H0EKM0"/>
<dbReference type="RefSeq" id="WP_090669881.1">
    <property type="nucleotide sequence ID" value="NZ_FNIT01000002.1"/>
</dbReference>
<feature type="compositionally biased region" description="Low complexity" evidence="1">
    <location>
        <begin position="57"/>
        <end position="76"/>
    </location>
</feature>
<feature type="compositionally biased region" description="Polar residues" evidence="1">
    <location>
        <begin position="77"/>
        <end position="87"/>
    </location>
</feature>
<dbReference type="STRING" id="1166073.SAMN05192530_10283"/>
<evidence type="ECO:0000256" key="1">
    <source>
        <dbReference type="SAM" id="MobiDB-lite"/>
    </source>
</evidence>
<keyword evidence="2" id="KW-0472">Membrane</keyword>
<evidence type="ECO:0000313" key="4">
    <source>
        <dbReference type="Proteomes" id="UP000198793"/>
    </source>
</evidence>